<evidence type="ECO:0000313" key="1">
    <source>
        <dbReference type="EMBL" id="AXY82771.1"/>
    </source>
</evidence>
<proteinExistence type="predicted"/>
<dbReference type="EMBL" id="MH713599">
    <property type="protein sequence ID" value="AXY82771.1"/>
    <property type="molecule type" value="Genomic_DNA"/>
</dbReference>
<reference evidence="1 2" key="1">
    <citation type="journal article" date="2018" name="Sci. Rep.">
        <title>Enhanced antibacterial effect of the novel T4-like bacteriophage KARL-1 in combination with antibiotics against multi-drug resistant Acinetobacter baumannii.</title>
        <authorList>
            <person name="Jansen M."/>
            <person name="Wahida A."/>
            <person name="Latz S."/>
            <person name="Kruttgen A."/>
            <person name="Hafner H."/>
            <person name="Buhl E.M."/>
            <person name="Ritter K."/>
            <person name="Horz H.P."/>
        </authorList>
    </citation>
    <scope>NUCLEOTIDE SEQUENCE [LARGE SCALE GENOMIC DNA]</scope>
</reference>
<dbReference type="InterPro" id="IPR018775">
    <property type="entry name" value="RlaP"/>
</dbReference>
<organism evidence="1 2">
    <name type="scientific">Acinetobacter phage KARL-1</name>
    <dbReference type="NCBI Taxonomy" id="2301662"/>
    <lineage>
        <taxon>Viruses</taxon>
        <taxon>Duplodnaviria</taxon>
        <taxon>Heunggongvirae</taxon>
        <taxon>Uroviricota</taxon>
        <taxon>Caudoviricetes</taxon>
        <taxon>Pantevenvirales</taxon>
        <taxon>Straboviridae</taxon>
        <taxon>Twarogvirinae</taxon>
        <taxon>Lazarusvirus</taxon>
        <taxon>Lazarusvirus karl</taxon>
    </lineage>
</organism>
<evidence type="ECO:0008006" key="3">
    <source>
        <dbReference type="Google" id="ProtNLM"/>
    </source>
</evidence>
<dbReference type="PANTHER" id="PTHR34817:SF1">
    <property type="entry name" value="NUCLEOTIDYLTRANSFERASE"/>
    <property type="match status" value="1"/>
</dbReference>
<evidence type="ECO:0000313" key="2">
    <source>
        <dbReference type="Proteomes" id="UP000277855"/>
    </source>
</evidence>
<dbReference type="Proteomes" id="UP000277855">
    <property type="component" value="Segment"/>
</dbReference>
<accession>A0A385IIQ1</accession>
<dbReference type="Pfam" id="PF10127">
    <property type="entry name" value="RlaP"/>
    <property type="match status" value="1"/>
</dbReference>
<keyword evidence="2" id="KW-1185">Reference proteome</keyword>
<gene>
    <name evidence="1" type="ORF">KARL1_152</name>
</gene>
<name>A0A385IIQ1_9CAUD</name>
<sequence>MKERLVMQCVFGSKLYGTSTPSSDLDIKGIFIPDAKSIIMGNALAHYNKNTNNSHTKNTADDVDVEMYSLKYFIELAIKGETIALDMLHTPPEFIVDYDFMEPWDFIVANRSMFYTTDMKAYLGYVKKQAAKYGIKGTRMAALRQVHDAIKDLPTQHNIDITDVTFYPDRYISRTRDYRVADFVDALPINEYCKIETDPKTGSTFYNVMGVKHQLTIKMSELKRKIATEWDKYGERARQAELNNGIDWKAMHHAIRGGLQLQEIYKTGDLKYPLKDRELLMDIKLGKLEFKEVSTILEDLISDVDKLSAEAAKNGMRSSVDKEFWDKFIFDVYKDQVKMGLKL</sequence>
<dbReference type="PANTHER" id="PTHR34817">
    <property type="entry name" value="NUCLEOTIDYLTRANSFERASE"/>
    <property type="match status" value="1"/>
</dbReference>
<protein>
    <recommendedName>
        <fullName evidence="3">Nucleotidyltransferase</fullName>
    </recommendedName>
</protein>